<dbReference type="Proteomes" id="UP000789405">
    <property type="component" value="Unassembled WGS sequence"/>
</dbReference>
<accession>A0A9N9K2F5</accession>
<dbReference type="AlphaFoldDB" id="A0A9N9K2F5"/>
<protein>
    <submittedName>
        <fullName evidence="2">17162_t:CDS:1</fullName>
    </submittedName>
</protein>
<dbReference type="EMBL" id="CAJVPY010040245">
    <property type="protein sequence ID" value="CAG8805575.1"/>
    <property type="molecule type" value="Genomic_DNA"/>
</dbReference>
<sequence length="125" mass="14647">SENMSTKTSKAIKTSQTTKTSKAPKVEAEVNAVWVLTTFFSRYKYDFEMEQIDQRCFASEELARTAMKITATKLYQSPLIQEAHDKYFEEYESEIHFGERPGESDYRREFGCCRVEFVEIEGKKR</sequence>
<evidence type="ECO:0000256" key="1">
    <source>
        <dbReference type="SAM" id="MobiDB-lite"/>
    </source>
</evidence>
<organism evidence="2 3">
    <name type="scientific">Dentiscutata erythropus</name>
    <dbReference type="NCBI Taxonomy" id="1348616"/>
    <lineage>
        <taxon>Eukaryota</taxon>
        <taxon>Fungi</taxon>
        <taxon>Fungi incertae sedis</taxon>
        <taxon>Mucoromycota</taxon>
        <taxon>Glomeromycotina</taxon>
        <taxon>Glomeromycetes</taxon>
        <taxon>Diversisporales</taxon>
        <taxon>Gigasporaceae</taxon>
        <taxon>Dentiscutata</taxon>
    </lineage>
</organism>
<name>A0A9N9K2F5_9GLOM</name>
<evidence type="ECO:0000313" key="3">
    <source>
        <dbReference type="Proteomes" id="UP000789405"/>
    </source>
</evidence>
<proteinExistence type="predicted"/>
<reference evidence="2" key="1">
    <citation type="submission" date="2021-06" db="EMBL/GenBank/DDBJ databases">
        <authorList>
            <person name="Kallberg Y."/>
            <person name="Tangrot J."/>
            <person name="Rosling A."/>
        </authorList>
    </citation>
    <scope>NUCLEOTIDE SEQUENCE</scope>
    <source>
        <strain evidence="2">MA453B</strain>
    </source>
</reference>
<feature type="compositionally biased region" description="Polar residues" evidence="1">
    <location>
        <begin position="1"/>
        <end position="21"/>
    </location>
</feature>
<feature type="region of interest" description="Disordered" evidence="1">
    <location>
        <begin position="1"/>
        <end position="23"/>
    </location>
</feature>
<evidence type="ECO:0000313" key="2">
    <source>
        <dbReference type="EMBL" id="CAG8805575.1"/>
    </source>
</evidence>
<dbReference type="OrthoDB" id="2390868at2759"/>
<feature type="non-terminal residue" evidence="2">
    <location>
        <position position="125"/>
    </location>
</feature>
<keyword evidence="3" id="KW-1185">Reference proteome</keyword>
<comment type="caution">
    <text evidence="2">The sequence shown here is derived from an EMBL/GenBank/DDBJ whole genome shotgun (WGS) entry which is preliminary data.</text>
</comment>
<gene>
    <name evidence="2" type="ORF">DERYTH_LOCUS24304</name>
</gene>